<dbReference type="Pfam" id="PF02746">
    <property type="entry name" value="MR_MLE_N"/>
    <property type="match status" value="1"/>
</dbReference>
<gene>
    <name evidence="3" type="ORF">SDJN03_22795</name>
</gene>
<dbReference type="PANTHER" id="PTHR48073:SF4">
    <property type="entry name" value="MANDELATE RACEMASE_MUCONATE LACTONIZING ENZYME C-TERMINAL DOMAIN-CONTAINING PROTEIN"/>
    <property type="match status" value="1"/>
</dbReference>
<dbReference type="GO" id="GO:0046872">
    <property type="term" value="F:metal ion binding"/>
    <property type="evidence" value="ECO:0007669"/>
    <property type="project" value="UniProtKB-KW"/>
</dbReference>
<feature type="non-terminal residue" evidence="3">
    <location>
        <position position="1"/>
    </location>
</feature>
<dbReference type="GO" id="GO:0016854">
    <property type="term" value="F:racemase and epimerase activity"/>
    <property type="evidence" value="ECO:0007669"/>
    <property type="project" value="UniProtKB-ARBA"/>
</dbReference>
<dbReference type="EMBL" id="JAGKQH010000015">
    <property type="protein sequence ID" value="KAG6578347.1"/>
    <property type="molecule type" value="Genomic_DNA"/>
</dbReference>
<evidence type="ECO:0000256" key="1">
    <source>
        <dbReference type="ARBA" id="ARBA00022723"/>
    </source>
</evidence>
<dbReference type="InterPro" id="IPR013342">
    <property type="entry name" value="Mandelate_racemase_C"/>
</dbReference>
<proteinExistence type="predicted"/>
<dbReference type="InterPro" id="IPR029065">
    <property type="entry name" value="Enolase_C-like"/>
</dbReference>
<name>A0AAV6MC72_9ROSI</name>
<keyword evidence="4" id="KW-1185">Reference proteome</keyword>
<evidence type="ECO:0000313" key="3">
    <source>
        <dbReference type="EMBL" id="KAG6578347.1"/>
    </source>
</evidence>
<keyword evidence="1" id="KW-0479">Metal-binding</keyword>
<dbReference type="SMART" id="SM00922">
    <property type="entry name" value="MR_MLE"/>
    <property type="match status" value="1"/>
</dbReference>
<dbReference type="PANTHER" id="PTHR48073">
    <property type="entry name" value="O-SUCCINYLBENZOATE SYNTHASE-RELATED"/>
    <property type="match status" value="1"/>
</dbReference>
<dbReference type="Proteomes" id="UP000685013">
    <property type="component" value="Chromosome 15"/>
</dbReference>
<sequence length="453" mass="48802">MRRTQQPHQRVSLNSATEEEQSMALVLSAALLPFSSSLLQRLPRSTSKLRVVSSHGGGGVELIADSAAPPAERVSFGFKNLAETFWVNVQRAEGRPFSVGLNSPLYFGDSKLETVENVAIRVELKNGCVGWGEVQVSVTDVNLETVLAKAEQVCSYLRHTPPATLNSMFDDITGLLSPREFAPIRAGVEMALIDAVANSIRVPLWRLFGGVTSTLTTAITVPIVSPAEATILASKYYNQGFGTLKLVVGKNFAAELAAIEAIHAALPCCSLMFDANEGYTAEEAIKFLEKLKDMGIVPLVFEQPVDRDDWKGLRQVSNVARTYGIPVAVDESCRSLTDVQKIIDENLVDAINIKLPKFGVLGVLEITNLARKSGLTLMVDSMAETRLATGFAGHLAAGVGCFKYIVLDTPFLLAEDPVVGGYEVSGAVYKFNNARGQGGFLNWDLLPEAGGLP</sequence>
<accession>A0AAV6MC72</accession>
<dbReference type="AlphaFoldDB" id="A0AAV6MC72"/>
<comment type="caution">
    <text evidence="3">The sequence shown here is derived from an EMBL/GenBank/DDBJ whole genome shotgun (WGS) entry which is preliminary data.</text>
</comment>
<feature type="domain" description="Mandelate racemase/muconate lactonizing enzyme C-terminal" evidence="2">
    <location>
        <begin position="227"/>
        <end position="323"/>
    </location>
</feature>
<evidence type="ECO:0000259" key="2">
    <source>
        <dbReference type="SMART" id="SM00922"/>
    </source>
</evidence>
<dbReference type="InterPro" id="IPR013341">
    <property type="entry name" value="Mandelate_racemase_N_dom"/>
</dbReference>
<dbReference type="SFLD" id="SFLDS00001">
    <property type="entry name" value="Enolase"/>
    <property type="match status" value="1"/>
</dbReference>
<evidence type="ECO:0000313" key="4">
    <source>
        <dbReference type="Proteomes" id="UP000685013"/>
    </source>
</evidence>
<protein>
    <submittedName>
        <fullName evidence="3">L-Ala-D/L-amino acid epimerase</fullName>
    </submittedName>
</protein>
<reference evidence="3 4" key="1">
    <citation type="journal article" date="2021" name="Hortic Res">
        <title>The domestication of Cucurbita argyrosperma as revealed by the genome of its wild relative.</title>
        <authorList>
            <person name="Barrera-Redondo J."/>
            <person name="Sanchez-de la Vega G."/>
            <person name="Aguirre-Liguori J.A."/>
            <person name="Castellanos-Morales G."/>
            <person name="Gutierrez-Guerrero Y.T."/>
            <person name="Aguirre-Dugua X."/>
            <person name="Aguirre-Planter E."/>
            <person name="Tenaillon M.I."/>
            <person name="Lira-Saade R."/>
            <person name="Eguiarte L.E."/>
        </authorList>
    </citation>
    <scope>NUCLEOTIDE SEQUENCE [LARGE SCALE GENOMIC DNA]</scope>
    <source>
        <strain evidence="3">JBR-2021</strain>
    </source>
</reference>
<dbReference type="Pfam" id="PF13378">
    <property type="entry name" value="MR_MLE_C"/>
    <property type="match status" value="1"/>
</dbReference>
<organism evidence="3 4">
    <name type="scientific">Cucurbita argyrosperma subsp. sororia</name>
    <dbReference type="NCBI Taxonomy" id="37648"/>
    <lineage>
        <taxon>Eukaryota</taxon>
        <taxon>Viridiplantae</taxon>
        <taxon>Streptophyta</taxon>
        <taxon>Embryophyta</taxon>
        <taxon>Tracheophyta</taxon>
        <taxon>Spermatophyta</taxon>
        <taxon>Magnoliopsida</taxon>
        <taxon>eudicotyledons</taxon>
        <taxon>Gunneridae</taxon>
        <taxon>Pentapetalae</taxon>
        <taxon>rosids</taxon>
        <taxon>fabids</taxon>
        <taxon>Cucurbitales</taxon>
        <taxon>Cucurbitaceae</taxon>
        <taxon>Cucurbiteae</taxon>
        <taxon>Cucurbita</taxon>
    </lineage>
</organism>